<reference evidence="2" key="1">
    <citation type="submission" date="2024-06" db="EMBL/GenBank/DDBJ databases">
        <authorList>
            <person name="Fan A."/>
            <person name="Zhang F.Y."/>
            <person name="Zhang L."/>
        </authorList>
    </citation>
    <scope>NUCLEOTIDE SEQUENCE</scope>
    <source>
        <strain evidence="2">Y61</strain>
    </source>
</reference>
<gene>
    <name evidence="2" type="ORF">ABNN70_02300</name>
</gene>
<dbReference type="Pfam" id="PF07883">
    <property type="entry name" value="Cupin_2"/>
    <property type="match status" value="1"/>
</dbReference>
<name>A0AAU8IGI4_9BACL</name>
<dbReference type="InterPro" id="IPR013096">
    <property type="entry name" value="Cupin_2"/>
</dbReference>
<dbReference type="Gene3D" id="2.60.120.10">
    <property type="entry name" value="Jelly Rolls"/>
    <property type="match status" value="1"/>
</dbReference>
<dbReference type="EMBL" id="CP159510">
    <property type="protein sequence ID" value="XCJ17379.1"/>
    <property type="molecule type" value="Genomic_DNA"/>
</dbReference>
<proteinExistence type="predicted"/>
<accession>A0AAU8IGI4</accession>
<evidence type="ECO:0000259" key="1">
    <source>
        <dbReference type="Pfam" id="PF07883"/>
    </source>
</evidence>
<feature type="domain" description="Cupin type-2" evidence="1">
    <location>
        <begin position="27"/>
        <end position="93"/>
    </location>
</feature>
<protein>
    <submittedName>
        <fullName evidence="2">Cupin domain-containing protein</fullName>
    </submittedName>
</protein>
<sequence length="111" mass="12350">MRVFDFTSRESMKDLLYHDDAQTIIHLSLKEGQEIPEHRHRGADAIVTVIPVKGKVTFSTPGQTETLVPGRVIRLNAHDLHGMKAVQSSDLVVVKWNQTGEASSSQETNQS</sequence>
<dbReference type="RefSeq" id="WP_353948627.1">
    <property type="nucleotide sequence ID" value="NZ_CP159510.1"/>
</dbReference>
<dbReference type="InterPro" id="IPR014710">
    <property type="entry name" value="RmlC-like_jellyroll"/>
</dbReference>
<dbReference type="SUPFAM" id="SSF51182">
    <property type="entry name" value="RmlC-like cupins"/>
    <property type="match status" value="1"/>
</dbReference>
<dbReference type="InterPro" id="IPR011051">
    <property type="entry name" value="RmlC_Cupin_sf"/>
</dbReference>
<evidence type="ECO:0000313" key="2">
    <source>
        <dbReference type="EMBL" id="XCJ17379.1"/>
    </source>
</evidence>
<organism evidence="2">
    <name type="scientific">Sporolactobacillus sp. Y61</name>
    <dbReference type="NCBI Taxonomy" id="3160863"/>
    <lineage>
        <taxon>Bacteria</taxon>
        <taxon>Bacillati</taxon>
        <taxon>Bacillota</taxon>
        <taxon>Bacilli</taxon>
        <taxon>Bacillales</taxon>
        <taxon>Sporolactobacillaceae</taxon>
        <taxon>Sporolactobacillus</taxon>
    </lineage>
</organism>
<dbReference type="AlphaFoldDB" id="A0AAU8IGI4"/>